<evidence type="ECO:0000313" key="2">
    <source>
        <dbReference type="EMBL" id="MDF4026299.1"/>
    </source>
</evidence>
<keyword evidence="2" id="KW-0255">Endonuclease</keyword>
<keyword evidence="3" id="KW-1185">Reference proteome</keyword>
<proteinExistence type="predicted"/>
<dbReference type="InterPro" id="IPR002711">
    <property type="entry name" value="HNH"/>
</dbReference>
<dbReference type="InterPro" id="IPR003615">
    <property type="entry name" value="HNH_nuc"/>
</dbReference>
<gene>
    <name evidence="2" type="ORF">P3W24_15100</name>
</gene>
<dbReference type="Pfam" id="PF01844">
    <property type="entry name" value="HNH"/>
    <property type="match status" value="1"/>
</dbReference>
<dbReference type="RefSeq" id="WP_320551391.1">
    <property type="nucleotide sequence ID" value="NZ_JAQLOK010000003.1"/>
</dbReference>
<keyword evidence="2" id="KW-0540">Nuclease</keyword>
<name>A0ABT6BDT0_9GAMM</name>
<protein>
    <submittedName>
        <fullName evidence="2">HNH endonuclease</fullName>
    </submittedName>
</protein>
<evidence type="ECO:0000259" key="1">
    <source>
        <dbReference type="SMART" id="SM00507"/>
    </source>
</evidence>
<feature type="domain" description="HNH nuclease" evidence="1">
    <location>
        <begin position="195"/>
        <end position="258"/>
    </location>
</feature>
<organism evidence="2 3">
    <name type="scientific">Luteibacter sahnii</name>
    <dbReference type="NCBI Taxonomy" id="3021977"/>
    <lineage>
        <taxon>Bacteria</taxon>
        <taxon>Pseudomonadati</taxon>
        <taxon>Pseudomonadota</taxon>
        <taxon>Gammaproteobacteria</taxon>
        <taxon>Lysobacterales</taxon>
        <taxon>Rhodanobacteraceae</taxon>
        <taxon>Luteibacter</taxon>
    </lineage>
</organism>
<dbReference type="GO" id="GO:0004519">
    <property type="term" value="F:endonuclease activity"/>
    <property type="evidence" value="ECO:0007669"/>
    <property type="project" value="UniProtKB-KW"/>
</dbReference>
<dbReference type="EMBL" id="JARJJS010000004">
    <property type="protein sequence ID" value="MDF4026299.1"/>
    <property type="molecule type" value="Genomic_DNA"/>
</dbReference>
<dbReference type="SMART" id="SM00507">
    <property type="entry name" value="HNHc"/>
    <property type="match status" value="1"/>
</dbReference>
<sequence>MDAHLNEAVVFVLIGWNDTYDGTTRIVGGHKYLKANPTNNSEMRALVRDSDGYFHCGAGRGALKEKMVTAVLVARHPISLSYEAVAIYHNALPRVGKDQWATVSAQRITVFPINGRPTFNDWPAGQGMRRWAHRNLRGPAHSRLLSTYKRILNAVGTRVGERDSDDYELSGFEGSLRARFKTHRQREGRLRAEKINQALVKGNGRLKCEVPGCRFEFMTVYGEIGRNFAHVHHKLPLASGRRRTTLDDLVIVCANCHAMIHRDGGCRDFRTLIKGPR</sequence>
<keyword evidence="2" id="KW-0378">Hydrolase</keyword>
<dbReference type="Proteomes" id="UP001528850">
    <property type="component" value="Unassembled WGS sequence"/>
</dbReference>
<accession>A0ABT6BDT0</accession>
<reference evidence="2 3" key="1">
    <citation type="journal article" date="2024" name="Curr. Microbiol.">
        <title>Luteibacter sahnii sp. nov., A Novel Yellow-Colored Xanthomonadin Pigment Producing Probiotic Bacterium from Healthy Rice Seed Microbiome.</title>
        <authorList>
            <person name="Jaiswal G."/>
            <person name="Rana R."/>
            <person name="Nayak P.K."/>
            <person name="Chouhan R."/>
            <person name="Gandhi S.G."/>
            <person name="Patel H.K."/>
            <person name="Patil P.B."/>
        </authorList>
    </citation>
    <scope>NUCLEOTIDE SEQUENCE [LARGE SCALE GENOMIC DNA]</scope>
    <source>
        <strain evidence="2 3">PPL201</strain>
    </source>
</reference>
<comment type="caution">
    <text evidence="2">The sequence shown here is derived from an EMBL/GenBank/DDBJ whole genome shotgun (WGS) entry which is preliminary data.</text>
</comment>
<evidence type="ECO:0000313" key="3">
    <source>
        <dbReference type="Proteomes" id="UP001528850"/>
    </source>
</evidence>